<protein>
    <submittedName>
        <fullName evidence="12">SUN domain-containing protein</fullName>
    </submittedName>
</protein>
<gene>
    <name evidence="12" type="ORF">TESG_01317</name>
</gene>
<dbReference type="GO" id="GO:0000272">
    <property type="term" value="P:polysaccharide catabolic process"/>
    <property type="evidence" value="ECO:0007669"/>
    <property type="project" value="UniProtKB-KW"/>
</dbReference>
<feature type="region of interest" description="Disordered" evidence="11">
    <location>
        <begin position="97"/>
        <end position="182"/>
    </location>
</feature>
<comment type="subcellular location">
    <subcellularLocation>
        <location evidence="1">Secreted</location>
        <location evidence="1">Cell wall</location>
    </subcellularLocation>
</comment>
<keyword evidence="8" id="KW-0326">Glycosidase</keyword>
<sequence>MLTRRYSPLYTKKFSSGVLTLAVAASVQSVQASYHDHDHAHHHRALDKRGESNVVTVPGPKMTKEEVCAGVKAGKLDWTGENHDNLCGFPYNMQKGSPPACPAPSVPDQPPVPSSPPSVPQPPSKLPEMPGKPEKPEEPEKPETPKKPDAPKTSSPKKPDGPQHPQTPTGGEGVNRPFPDGTIDCSEFPSKYGAVALDYLGLGGYSGIQHASLVGEVFGTIRTAIAGESCTDGAMCSYACPPGYQKSQWPTQQGSTGESVGGLACRNGKLYLTNSELSDRLCIPGVGGVHVKSTIGAEVAICRTDYPGTESETIPLALMPNSYSPLTCPQAETYYFWQGKSTSAQYYVNPPGYSIREACKWGSAGLPIGNWAPINLGVGEKAGVKWLSMFPNRPTTTAILDMTIEIVGEGLSGKCKHKNGKYYTDTGVNEDGCTVSVQHGEATFVFSKD</sequence>
<keyword evidence="9" id="KW-0961">Cell wall biogenesis/degradation</keyword>
<evidence type="ECO:0000256" key="11">
    <source>
        <dbReference type="SAM" id="MobiDB-lite"/>
    </source>
</evidence>
<evidence type="ECO:0000256" key="4">
    <source>
        <dbReference type="ARBA" id="ARBA00022525"/>
    </source>
</evidence>
<dbReference type="GO" id="GO:0009986">
    <property type="term" value="C:cell surface"/>
    <property type="evidence" value="ECO:0007669"/>
    <property type="project" value="TreeGrafter"/>
</dbReference>
<reference evidence="13" key="1">
    <citation type="journal article" date="2012" name="MBio">
        <title>Comparative genome analysis of Trichophyton rubrum and related dermatophytes reveals candidate genes involved in infection.</title>
        <authorList>
            <person name="Martinez D.A."/>
            <person name="Oliver B.G."/>
            <person name="Graeser Y."/>
            <person name="Goldberg J.M."/>
            <person name="Li W."/>
            <person name="Martinez-Rossi N.M."/>
            <person name="Monod M."/>
            <person name="Shelest E."/>
            <person name="Barton R.C."/>
            <person name="Birch E."/>
            <person name="Brakhage A.A."/>
            <person name="Chen Z."/>
            <person name="Gurr S.J."/>
            <person name="Heiman D."/>
            <person name="Heitman J."/>
            <person name="Kosti I."/>
            <person name="Rossi A."/>
            <person name="Saif S."/>
            <person name="Samalova M."/>
            <person name="Saunders C.W."/>
            <person name="Shea T."/>
            <person name="Summerbell R.C."/>
            <person name="Xu J."/>
            <person name="Young S."/>
            <person name="Zeng Q."/>
            <person name="Birren B.W."/>
            <person name="Cuomo C.A."/>
            <person name="White T.C."/>
        </authorList>
    </citation>
    <scope>NUCLEOTIDE SEQUENCE [LARGE SCALE GENOMIC DNA]</scope>
    <source>
        <strain evidence="13">CBS 112818</strain>
    </source>
</reference>
<evidence type="ECO:0000313" key="13">
    <source>
        <dbReference type="Proteomes" id="UP000009172"/>
    </source>
</evidence>
<evidence type="ECO:0000256" key="3">
    <source>
        <dbReference type="ARBA" id="ARBA00022512"/>
    </source>
</evidence>
<feature type="compositionally biased region" description="Basic and acidic residues" evidence="11">
    <location>
        <begin position="131"/>
        <end position="150"/>
    </location>
</feature>
<comment type="similarity">
    <text evidence="2">Belongs to the SUN family.</text>
</comment>
<keyword evidence="5" id="KW-0732">Signal</keyword>
<dbReference type="InterPro" id="IPR051526">
    <property type="entry name" value="Beta-Glucosidase_SUN"/>
</dbReference>
<dbReference type="GO" id="GO:0016798">
    <property type="term" value="F:hydrolase activity, acting on glycosyl bonds"/>
    <property type="evidence" value="ECO:0007669"/>
    <property type="project" value="UniProtKB-KW"/>
</dbReference>
<dbReference type="PANTHER" id="PTHR31316:SF0">
    <property type="entry name" value="SECRETED BETA-GLUCOSIDASE SIM1-RELATED"/>
    <property type="match status" value="1"/>
</dbReference>
<evidence type="ECO:0000256" key="7">
    <source>
        <dbReference type="ARBA" id="ARBA00023277"/>
    </source>
</evidence>
<dbReference type="PANTHER" id="PTHR31316">
    <property type="entry name" value="BETA-GLUCOSIDASE-LIKE PROTEIN NCA3, MITOCHONDRIAL-RELATED"/>
    <property type="match status" value="1"/>
</dbReference>
<evidence type="ECO:0000256" key="9">
    <source>
        <dbReference type="ARBA" id="ARBA00023316"/>
    </source>
</evidence>
<evidence type="ECO:0000256" key="10">
    <source>
        <dbReference type="ARBA" id="ARBA00023326"/>
    </source>
</evidence>
<dbReference type="EMBL" id="GG698480">
    <property type="protein sequence ID" value="EGD93783.1"/>
    <property type="molecule type" value="Genomic_DNA"/>
</dbReference>
<keyword evidence="3" id="KW-0134">Cell wall</keyword>
<evidence type="ECO:0000256" key="8">
    <source>
        <dbReference type="ARBA" id="ARBA00023295"/>
    </source>
</evidence>
<evidence type="ECO:0000256" key="6">
    <source>
        <dbReference type="ARBA" id="ARBA00022801"/>
    </source>
</evidence>
<dbReference type="HOGENOM" id="CLU_033459_1_0_1"/>
<feature type="compositionally biased region" description="Pro residues" evidence="11">
    <location>
        <begin position="99"/>
        <end position="125"/>
    </location>
</feature>
<keyword evidence="6" id="KW-0378">Hydrolase</keyword>
<evidence type="ECO:0000313" key="12">
    <source>
        <dbReference type="EMBL" id="EGD93783.1"/>
    </source>
</evidence>
<accession>F2RR34</accession>
<organism evidence="12 13">
    <name type="scientific">Trichophyton tonsurans (strain CBS 112818)</name>
    <name type="common">Scalp ringworm fungus</name>
    <dbReference type="NCBI Taxonomy" id="647933"/>
    <lineage>
        <taxon>Eukaryota</taxon>
        <taxon>Fungi</taxon>
        <taxon>Dikarya</taxon>
        <taxon>Ascomycota</taxon>
        <taxon>Pezizomycotina</taxon>
        <taxon>Eurotiomycetes</taxon>
        <taxon>Eurotiomycetidae</taxon>
        <taxon>Onygenales</taxon>
        <taxon>Arthrodermataceae</taxon>
        <taxon>Trichophyton</taxon>
    </lineage>
</organism>
<dbReference type="InterPro" id="IPR005556">
    <property type="entry name" value="SUN"/>
</dbReference>
<keyword evidence="10" id="KW-0624">Polysaccharide degradation</keyword>
<keyword evidence="7" id="KW-0119">Carbohydrate metabolism</keyword>
<dbReference type="Proteomes" id="UP000009172">
    <property type="component" value="Unassembled WGS sequence"/>
</dbReference>
<evidence type="ECO:0000256" key="2">
    <source>
        <dbReference type="ARBA" id="ARBA00010579"/>
    </source>
</evidence>
<dbReference type="AlphaFoldDB" id="F2RR34"/>
<keyword evidence="4" id="KW-0964">Secreted</keyword>
<name>F2RR34_TRIT1</name>
<proteinExistence type="inferred from homology"/>
<dbReference type="OrthoDB" id="5339822at2759"/>
<dbReference type="GO" id="GO:0031505">
    <property type="term" value="P:fungal-type cell wall organization"/>
    <property type="evidence" value="ECO:0007669"/>
    <property type="project" value="TreeGrafter"/>
</dbReference>
<evidence type="ECO:0000256" key="5">
    <source>
        <dbReference type="ARBA" id="ARBA00022729"/>
    </source>
</evidence>
<keyword evidence="13" id="KW-1185">Reference proteome</keyword>
<evidence type="ECO:0000256" key="1">
    <source>
        <dbReference type="ARBA" id="ARBA00004191"/>
    </source>
</evidence>
<dbReference type="Pfam" id="PF03856">
    <property type="entry name" value="SUN"/>
    <property type="match status" value="1"/>
</dbReference>
<dbReference type="GO" id="GO:0009277">
    <property type="term" value="C:fungal-type cell wall"/>
    <property type="evidence" value="ECO:0007669"/>
    <property type="project" value="TreeGrafter"/>
</dbReference>